<dbReference type="EMBL" id="MRCY01000198">
    <property type="protein sequence ID" value="RKK92189.1"/>
    <property type="molecule type" value="Genomic_DNA"/>
</dbReference>
<sequence length="311" mass="34964">MDLDVELKRVDRVRLSLAENPTLAASQESTLTTIINLIQEDHVQREKHSEAARSRRKSARALLSTIHRDLGSVILFLCSTAFSISKLYKIKSHATQFISKLKTWNDGVEITDGIVSLARKYFTTSLLERLVPDDARATQIKRGAHFPSHTTKRSRTDPNSLEHVAIPSYHGVIDLAKHQPLNKTPTDDYNDGSHSENSDSTEGSEDGDESDSGEVQAAQSLVDNPDATVEDDVQLYSNVYELEDMDVIRVVANQREKKSSGRTLHSEDFTHSTCAKAHNFNIFVKAYDHHSLVILPDHIQIRPGYTFRKPY</sequence>
<reference evidence="2 3" key="1">
    <citation type="journal article" date="2018" name="Sci. Rep.">
        <title>Characterisation of pathogen-specific regions and novel effector candidates in Fusarium oxysporum f. sp. cepae.</title>
        <authorList>
            <person name="Armitage A.D."/>
            <person name="Taylor A."/>
            <person name="Sobczyk M.K."/>
            <person name="Baxter L."/>
            <person name="Greenfield B.P."/>
            <person name="Bates H.J."/>
            <person name="Wilson F."/>
            <person name="Jackson A.C."/>
            <person name="Ott S."/>
            <person name="Harrison R.J."/>
            <person name="Clarkson J.P."/>
        </authorList>
    </citation>
    <scope>NUCLEOTIDE SEQUENCE [LARGE SCALE GENOMIC DNA]</scope>
    <source>
        <strain evidence="2 3">Fo_A28</strain>
    </source>
</reference>
<gene>
    <name evidence="2" type="ORF">BFJ68_g15968</name>
</gene>
<protein>
    <submittedName>
        <fullName evidence="2">Uncharacterized protein</fullName>
    </submittedName>
</protein>
<comment type="caution">
    <text evidence="2">The sequence shown here is derived from an EMBL/GenBank/DDBJ whole genome shotgun (WGS) entry which is preliminary data.</text>
</comment>
<feature type="region of interest" description="Disordered" evidence="1">
    <location>
        <begin position="180"/>
        <end position="229"/>
    </location>
</feature>
<dbReference type="VEuPathDB" id="FungiDB:FOMG_19373"/>
<dbReference type="VEuPathDB" id="FungiDB:FOZG_18165"/>
<proteinExistence type="predicted"/>
<dbReference type="AlphaFoldDB" id="A0A420PI39"/>
<name>A0A420PI39_FUSOX</name>
<feature type="region of interest" description="Disordered" evidence="1">
    <location>
        <begin position="141"/>
        <end position="160"/>
    </location>
</feature>
<accession>A0A420PI39</accession>
<dbReference type="Proteomes" id="UP000285860">
    <property type="component" value="Unassembled WGS sequence"/>
</dbReference>
<organism evidence="2 3">
    <name type="scientific">Fusarium oxysporum</name>
    <name type="common">Fusarium vascular wilt</name>
    <dbReference type="NCBI Taxonomy" id="5507"/>
    <lineage>
        <taxon>Eukaryota</taxon>
        <taxon>Fungi</taxon>
        <taxon>Dikarya</taxon>
        <taxon>Ascomycota</taxon>
        <taxon>Pezizomycotina</taxon>
        <taxon>Sordariomycetes</taxon>
        <taxon>Hypocreomycetidae</taxon>
        <taxon>Hypocreales</taxon>
        <taxon>Nectriaceae</taxon>
        <taxon>Fusarium</taxon>
        <taxon>Fusarium oxysporum species complex</taxon>
    </lineage>
</organism>
<dbReference type="VEuPathDB" id="FungiDB:FOXG_21734"/>
<evidence type="ECO:0000256" key="1">
    <source>
        <dbReference type="SAM" id="MobiDB-lite"/>
    </source>
</evidence>
<evidence type="ECO:0000313" key="2">
    <source>
        <dbReference type="EMBL" id="RKK92189.1"/>
    </source>
</evidence>
<dbReference type="VEuPathDB" id="FungiDB:HZS61_005239"/>
<feature type="compositionally biased region" description="Acidic residues" evidence="1">
    <location>
        <begin position="202"/>
        <end position="212"/>
    </location>
</feature>
<evidence type="ECO:0000313" key="3">
    <source>
        <dbReference type="Proteomes" id="UP000285860"/>
    </source>
</evidence>